<dbReference type="GO" id="GO:0030288">
    <property type="term" value="C:outer membrane-bounded periplasmic space"/>
    <property type="evidence" value="ECO:0007669"/>
    <property type="project" value="TreeGrafter"/>
</dbReference>
<dbReference type="Gene3D" id="2.30.42.10">
    <property type="match status" value="1"/>
</dbReference>
<dbReference type="PROSITE" id="PS50106">
    <property type="entry name" value="PDZ"/>
    <property type="match status" value="1"/>
</dbReference>
<keyword evidence="4" id="KW-0720">Serine protease</keyword>
<gene>
    <name evidence="6" type="ORF">S01H1_02281</name>
</gene>
<evidence type="ECO:0000256" key="2">
    <source>
        <dbReference type="ARBA" id="ARBA00022670"/>
    </source>
</evidence>
<dbReference type="InterPro" id="IPR055210">
    <property type="entry name" value="CtpA/B_N"/>
</dbReference>
<keyword evidence="2" id="KW-0645">Protease</keyword>
<dbReference type="Gene3D" id="3.30.750.44">
    <property type="match status" value="1"/>
</dbReference>
<name>X0SWR8_9ZZZZ</name>
<reference evidence="6" key="1">
    <citation type="journal article" date="2014" name="Front. Microbiol.">
        <title>High frequency of phylogenetically diverse reductive dehalogenase-homologous genes in deep subseafloor sedimentary metagenomes.</title>
        <authorList>
            <person name="Kawai M."/>
            <person name="Futagami T."/>
            <person name="Toyoda A."/>
            <person name="Takaki Y."/>
            <person name="Nishi S."/>
            <person name="Hori S."/>
            <person name="Arai W."/>
            <person name="Tsubouchi T."/>
            <person name="Morono Y."/>
            <person name="Uchiyama I."/>
            <person name="Ito T."/>
            <person name="Fujiyama A."/>
            <person name="Inagaki F."/>
            <person name="Takami H."/>
        </authorList>
    </citation>
    <scope>NUCLEOTIDE SEQUENCE</scope>
    <source>
        <strain evidence="6">Expedition CK06-06</strain>
    </source>
</reference>
<dbReference type="InterPro" id="IPR004447">
    <property type="entry name" value="Peptidase_S41A"/>
</dbReference>
<dbReference type="SUPFAM" id="SSF50156">
    <property type="entry name" value="PDZ domain-like"/>
    <property type="match status" value="1"/>
</dbReference>
<protein>
    <recommendedName>
        <fullName evidence="5">PDZ domain-containing protein</fullName>
    </recommendedName>
</protein>
<dbReference type="AlphaFoldDB" id="X0SWR8"/>
<proteinExistence type="inferred from homology"/>
<dbReference type="SMART" id="SM00245">
    <property type="entry name" value="TSPc"/>
    <property type="match status" value="1"/>
</dbReference>
<dbReference type="CDD" id="cd07560">
    <property type="entry name" value="Peptidase_S41_CPP"/>
    <property type="match status" value="1"/>
</dbReference>
<dbReference type="GO" id="GO:0008236">
    <property type="term" value="F:serine-type peptidase activity"/>
    <property type="evidence" value="ECO:0007669"/>
    <property type="project" value="UniProtKB-KW"/>
</dbReference>
<dbReference type="Pfam" id="PF17820">
    <property type="entry name" value="PDZ_6"/>
    <property type="match status" value="1"/>
</dbReference>
<organism evidence="6">
    <name type="scientific">marine sediment metagenome</name>
    <dbReference type="NCBI Taxonomy" id="412755"/>
    <lineage>
        <taxon>unclassified sequences</taxon>
        <taxon>metagenomes</taxon>
        <taxon>ecological metagenomes</taxon>
    </lineage>
</organism>
<dbReference type="GO" id="GO:0007165">
    <property type="term" value="P:signal transduction"/>
    <property type="evidence" value="ECO:0007669"/>
    <property type="project" value="TreeGrafter"/>
</dbReference>
<dbReference type="SMART" id="SM00228">
    <property type="entry name" value="PDZ"/>
    <property type="match status" value="1"/>
</dbReference>
<evidence type="ECO:0000256" key="3">
    <source>
        <dbReference type="ARBA" id="ARBA00022801"/>
    </source>
</evidence>
<dbReference type="InterPro" id="IPR001478">
    <property type="entry name" value="PDZ"/>
</dbReference>
<feature type="non-terminal residue" evidence="6">
    <location>
        <position position="377"/>
    </location>
</feature>
<comment type="similarity">
    <text evidence="1">Belongs to the peptidase S41A family.</text>
</comment>
<dbReference type="Pfam" id="PF22694">
    <property type="entry name" value="CtpB_N-like"/>
    <property type="match status" value="1"/>
</dbReference>
<dbReference type="InterPro" id="IPR041489">
    <property type="entry name" value="PDZ_6"/>
</dbReference>
<dbReference type="InterPro" id="IPR005151">
    <property type="entry name" value="Tail-specific_protease"/>
</dbReference>
<dbReference type="Pfam" id="PF03572">
    <property type="entry name" value="Peptidase_S41"/>
    <property type="match status" value="1"/>
</dbReference>
<dbReference type="CDD" id="cd06782">
    <property type="entry name" value="cpPDZ_CPP-like"/>
    <property type="match status" value="1"/>
</dbReference>
<evidence type="ECO:0000259" key="5">
    <source>
        <dbReference type="PROSITE" id="PS50106"/>
    </source>
</evidence>
<sequence length="377" mass="41143">QSETVIIESPTAIAPPTSIESPTETTFPLTTPSEDLETFSEPFWGIWEIIHEQFVDQPVDDMELIRGAIRGMLDALDDPYTSYMDPDEYMQANMPMEGSYEGIGAWVDPDGEFLTIISPMPNSPAEKAGLKPGDEVIAIDGEDMTGVDGNLVIRRVLGPAGSSVTLTIHREGEPELLEFEIIRETIILPSIESEMLEGNIAYIHLFTFGDDTVQDLRQTLDTLLAENPKGLILDLRFNGGGLLDTTIEVVSEFISEGIIMTEYFGDGTEHVYEAQPGGLATEIPLVVLVNGGSASASEIVTGAIQDHGRGLLVGEVTYGKAAIQSWIPIPNYGGAIRITIARWLTPNGRQIHELGLTPDFEVLLTEEDIEAERDVQL</sequence>
<feature type="non-terminal residue" evidence="6">
    <location>
        <position position="1"/>
    </location>
</feature>
<evidence type="ECO:0000256" key="1">
    <source>
        <dbReference type="ARBA" id="ARBA00009179"/>
    </source>
</evidence>
<dbReference type="PANTHER" id="PTHR32060:SF30">
    <property type="entry name" value="CARBOXY-TERMINAL PROCESSING PROTEASE CTPA"/>
    <property type="match status" value="1"/>
</dbReference>
<dbReference type="GO" id="GO:0006508">
    <property type="term" value="P:proteolysis"/>
    <property type="evidence" value="ECO:0007669"/>
    <property type="project" value="UniProtKB-KW"/>
</dbReference>
<dbReference type="NCBIfam" id="TIGR00225">
    <property type="entry name" value="prc"/>
    <property type="match status" value="1"/>
</dbReference>
<dbReference type="InterPro" id="IPR029045">
    <property type="entry name" value="ClpP/crotonase-like_dom_sf"/>
</dbReference>
<accession>X0SWR8</accession>
<evidence type="ECO:0000313" key="6">
    <source>
        <dbReference type="EMBL" id="GAF85434.1"/>
    </source>
</evidence>
<feature type="domain" description="PDZ" evidence="5">
    <location>
        <begin position="93"/>
        <end position="172"/>
    </location>
</feature>
<dbReference type="InterPro" id="IPR036034">
    <property type="entry name" value="PDZ_sf"/>
</dbReference>
<dbReference type="PANTHER" id="PTHR32060">
    <property type="entry name" value="TAIL-SPECIFIC PROTEASE"/>
    <property type="match status" value="1"/>
</dbReference>
<dbReference type="Gene3D" id="3.90.226.10">
    <property type="entry name" value="2-enoyl-CoA Hydratase, Chain A, domain 1"/>
    <property type="match status" value="1"/>
</dbReference>
<dbReference type="GO" id="GO:0004175">
    <property type="term" value="F:endopeptidase activity"/>
    <property type="evidence" value="ECO:0007669"/>
    <property type="project" value="TreeGrafter"/>
</dbReference>
<keyword evidence="3" id="KW-0378">Hydrolase</keyword>
<dbReference type="SUPFAM" id="SSF52096">
    <property type="entry name" value="ClpP/crotonase"/>
    <property type="match status" value="1"/>
</dbReference>
<dbReference type="EMBL" id="BARS01001081">
    <property type="protein sequence ID" value="GAF85434.1"/>
    <property type="molecule type" value="Genomic_DNA"/>
</dbReference>
<comment type="caution">
    <text evidence="6">The sequence shown here is derived from an EMBL/GenBank/DDBJ whole genome shotgun (WGS) entry which is preliminary data.</text>
</comment>
<dbReference type="FunFam" id="2.30.42.10:FF:000063">
    <property type="entry name" value="Peptidase, S41 family"/>
    <property type="match status" value="1"/>
</dbReference>
<evidence type="ECO:0000256" key="4">
    <source>
        <dbReference type="ARBA" id="ARBA00022825"/>
    </source>
</evidence>